<dbReference type="PRINTS" id="PR01468">
    <property type="entry name" value="BICOMPNTOXIN"/>
</dbReference>
<feature type="domain" description="Leukocidin/Hemolysin toxin" evidence="4">
    <location>
        <begin position="68"/>
        <end position="310"/>
    </location>
</feature>
<dbReference type="InterPro" id="IPR016183">
    <property type="entry name" value="Leukocidin/Hemolysin_toxin"/>
</dbReference>
<dbReference type="GO" id="GO:0051715">
    <property type="term" value="P:cytolysis in another organism"/>
    <property type="evidence" value="ECO:0007669"/>
    <property type="project" value="InterPro"/>
</dbReference>
<dbReference type="EMBL" id="WHJC01000337">
    <property type="protein sequence ID" value="MPQ44850.1"/>
    <property type="molecule type" value="Genomic_DNA"/>
</dbReference>
<dbReference type="Gene3D" id="2.70.240.10">
    <property type="entry name" value="Leukocidin/porin MspA"/>
    <property type="match status" value="1"/>
</dbReference>
<evidence type="ECO:0000256" key="2">
    <source>
        <dbReference type="ARBA" id="ARBA00022729"/>
    </source>
</evidence>
<sequence>MLKLKKLAAIVLTIATISTSTVSLNSVQAYAKGKEKAKVTEKQELKTYNSTYGLEDTKMGMKFIANAKFIEDPADNQKTVFLSTDGSFINSNLKRFDGYYKASMNWPSSYECSIEVKDTENSGGETQIVSSTPTNTIKSARVSNTVGYSVGGNISVMPDKATGTVNATYNQSQNISYDQENYFTVQNVNNLHKTNWKVQFGSTLDGYDIHSYTSLYGNEMFMLSRSYNAGTYNLTPDDKLPALITGGFSPNFLVALKAPKDKKESIVEVTFKRHIDKYELAWIQVRWFGNAKHNADERVATKKFVINWENHTILPVSDSNQ</sequence>
<dbReference type="Proteomes" id="UP000430345">
    <property type="component" value="Unassembled WGS sequence"/>
</dbReference>
<protein>
    <submittedName>
        <fullName evidence="5">Alpha hemolysin</fullName>
    </submittedName>
</protein>
<gene>
    <name evidence="5" type="ORF">GBZ86_14005</name>
</gene>
<comment type="caution">
    <text evidence="5">The sequence shown here is derived from an EMBL/GenBank/DDBJ whole genome shotgun (WGS) entry which is preliminary data.</text>
</comment>
<feature type="signal peptide" evidence="3">
    <location>
        <begin position="1"/>
        <end position="31"/>
    </location>
</feature>
<keyword evidence="6" id="KW-1185">Reference proteome</keyword>
<dbReference type="InterPro" id="IPR003963">
    <property type="entry name" value="Bi-component_toxin_staph"/>
</dbReference>
<reference evidence="5 6" key="1">
    <citation type="submission" date="2019-10" db="EMBL/GenBank/DDBJ databases">
        <title>The Genome Sequence of Clostridium tarantellae Isolated from Fish Brain.</title>
        <authorList>
            <person name="Bano L."/>
            <person name="Kiel M."/>
            <person name="Sales G."/>
            <person name="Doxey A.C."/>
            <person name="Mansfield M.J."/>
            <person name="Schiavone M."/>
            <person name="Rossetto O."/>
            <person name="Pirazzini M."/>
            <person name="Dobrindt U."/>
            <person name="Montecucco C."/>
        </authorList>
    </citation>
    <scope>NUCLEOTIDE SEQUENCE [LARGE SCALE GENOMIC DNA]</scope>
    <source>
        <strain evidence="5 6">DSM 3997</strain>
    </source>
</reference>
<evidence type="ECO:0000256" key="1">
    <source>
        <dbReference type="ARBA" id="ARBA00009831"/>
    </source>
</evidence>
<evidence type="ECO:0000259" key="4">
    <source>
        <dbReference type="Pfam" id="PF07968"/>
    </source>
</evidence>
<dbReference type="OrthoDB" id="1932679at2"/>
<organism evidence="5 6">
    <name type="scientific">Clostridium tarantellae</name>
    <dbReference type="NCBI Taxonomy" id="39493"/>
    <lineage>
        <taxon>Bacteria</taxon>
        <taxon>Bacillati</taxon>
        <taxon>Bacillota</taxon>
        <taxon>Clostridia</taxon>
        <taxon>Eubacteriales</taxon>
        <taxon>Clostridiaceae</taxon>
        <taxon>Clostridium</taxon>
    </lineage>
</organism>
<dbReference type="SUPFAM" id="SSF56959">
    <property type="entry name" value="Leukocidin-like"/>
    <property type="match status" value="1"/>
</dbReference>
<evidence type="ECO:0000313" key="5">
    <source>
        <dbReference type="EMBL" id="MPQ44850.1"/>
    </source>
</evidence>
<accession>A0A6I1MPK2</accession>
<evidence type="ECO:0000256" key="3">
    <source>
        <dbReference type="SAM" id="SignalP"/>
    </source>
</evidence>
<keyword evidence="2 3" id="KW-0732">Signal</keyword>
<name>A0A6I1MPK2_9CLOT</name>
<dbReference type="InterPro" id="IPR036435">
    <property type="entry name" value="Leukocidin/porin_MspA_sf"/>
</dbReference>
<proteinExistence type="inferred from homology"/>
<dbReference type="RefSeq" id="WP_152891675.1">
    <property type="nucleotide sequence ID" value="NZ_WHJC01000337.1"/>
</dbReference>
<evidence type="ECO:0000313" key="6">
    <source>
        <dbReference type="Proteomes" id="UP000430345"/>
    </source>
</evidence>
<dbReference type="AlphaFoldDB" id="A0A6I1MPK2"/>
<feature type="chain" id="PRO_5026052424" evidence="3">
    <location>
        <begin position="32"/>
        <end position="321"/>
    </location>
</feature>
<comment type="similarity">
    <text evidence="1">Belongs to the aerolysin family.</text>
</comment>
<dbReference type="Pfam" id="PF07968">
    <property type="entry name" value="Leukocidin"/>
    <property type="match status" value="1"/>
</dbReference>
<dbReference type="GO" id="GO:0005576">
    <property type="term" value="C:extracellular region"/>
    <property type="evidence" value="ECO:0007669"/>
    <property type="project" value="InterPro"/>
</dbReference>